<evidence type="ECO:0008006" key="3">
    <source>
        <dbReference type="Google" id="ProtNLM"/>
    </source>
</evidence>
<name>A0ABV5C0M7_9BACL</name>
<keyword evidence="2" id="KW-1185">Reference proteome</keyword>
<accession>A0ABV5C0M7</accession>
<organism evidence="1 2">
    <name type="scientific">Paenibacillus medicaginis</name>
    <dbReference type="NCBI Taxonomy" id="1470560"/>
    <lineage>
        <taxon>Bacteria</taxon>
        <taxon>Bacillati</taxon>
        <taxon>Bacillota</taxon>
        <taxon>Bacilli</taxon>
        <taxon>Bacillales</taxon>
        <taxon>Paenibacillaceae</taxon>
        <taxon>Paenibacillus</taxon>
    </lineage>
</organism>
<proteinExistence type="predicted"/>
<dbReference type="InterPro" id="IPR036388">
    <property type="entry name" value="WH-like_DNA-bd_sf"/>
</dbReference>
<sequence>MLSDIERKLLRILYNFSHQQRRIPTMNEFEIKTGRRPEQIKQALLGLEKNNYITWEDKSSTQQILIIEAWERGVSKPKSQQSQSNLDYWTQY</sequence>
<evidence type="ECO:0000313" key="2">
    <source>
        <dbReference type="Proteomes" id="UP001580430"/>
    </source>
</evidence>
<dbReference type="Gene3D" id="1.10.10.10">
    <property type="entry name" value="Winged helix-like DNA-binding domain superfamily/Winged helix DNA-binding domain"/>
    <property type="match status" value="1"/>
</dbReference>
<dbReference type="Proteomes" id="UP001580430">
    <property type="component" value="Unassembled WGS sequence"/>
</dbReference>
<comment type="caution">
    <text evidence="1">The sequence shown here is derived from an EMBL/GenBank/DDBJ whole genome shotgun (WGS) entry which is preliminary data.</text>
</comment>
<dbReference type="EMBL" id="JBHIRY010000009">
    <property type="protein sequence ID" value="MFB5761076.1"/>
    <property type="molecule type" value="Genomic_DNA"/>
</dbReference>
<gene>
    <name evidence="1" type="ORF">ACE5LO_11810</name>
</gene>
<evidence type="ECO:0000313" key="1">
    <source>
        <dbReference type="EMBL" id="MFB5761076.1"/>
    </source>
</evidence>
<dbReference type="RefSeq" id="WP_375520221.1">
    <property type="nucleotide sequence ID" value="NZ_JBHIRY010000009.1"/>
</dbReference>
<protein>
    <recommendedName>
        <fullName evidence="3">LexA repressor DNA-binding domain-containing protein</fullName>
    </recommendedName>
</protein>
<reference evidence="1 2" key="1">
    <citation type="submission" date="2024-09" db="EMBL/GenBank/DDBJ databases">
        <title>Paenibacillus zeirhizospherea sp. nov., isolated from surface of the maize (Zea mays) roots in a horticulture field, Hungary.</title>
        <authorList>
            <person name="Marton D."/>
            <person name="Farkas M."/>
            <person name="Bedics A."/>
            <person name="Toth E."/>
            <person name="Tancsics A."/>
            <person name="Boka K."/>
            <person name="Marati G."/>
            <person name="Kriszt B."/>
            <person name="Cserhati M."/>
        </authorList>
    </citation>
    <scope>NUCLEOTIDE SEQUENCE [LARGE SCALE GENOMIC DNA]</scope>
    <source>
        <strain evidence="1 2">JCM 18446</strain>
    </source>
</reference>